<accession>A0A7Y7RX27</accession>
<feature type="non-terminal residue" evidence="2">
    <location>
        <position position="1"/>
    </location>
</feature>
<feature type="domain" description="YDG" evidence="1">
    <location>
        <begin position="17"/>
        <end position="86"/>
    </location>
</feature>
<dbReference type="Proteomes" id="UP000560470">
    <property type="component" value="Unassembled WGS sequence"/>
</dbReference>
<organism evidence="2 3">
    <name type="scientific">Pseudomonas edaphica</name>
    <dbReference type="NCBI Taxonomy" id="2006980"/>
    <lineage>
        <taxon>Bacteria</taxon>
        <taxon>Pseudomonadati</taxon>
        <taxon>Pseudomonadota</taxon>
        <taxon>Gammaproteobacteria</taxon>
        <taxon>Pseudomonadales</taxon>
        <taxon>Pseudomonadaceae</taxon>
        <taxon>Pseudomonas</taxon>
    </lineage>
</organism>
<name>A0A7Y7RX27_9PSED</name>
<evidence type="ECO:0000259" key="1">
    <source>
        <dbReference type="Pfam" id="PF18657"/>
    </source>
</evidence>
<reference evidence="2 3" key="1">
    <citation type="submission" date="2020-04" db="EMBL/GenBank/DDBJ databases">
        <title>Molecular characterization of pseudomonads from Agaricus bisporus reveal novel blotch 2 pathogens in Western Europe.</title>
        <authorList>
            <person name="Taparia T."/>
            <person name="Krijger M."/>
            <person name="Haynes E."/>
            <person name="Elpinstone J.G."/>
            <person name="Noble R."/>
            <person name="Van Der Wolf J."/>
        </authorList>
    </citation>
    <scope>NUCLEOTIDE SEQUENCE [LARGE SCALE GENOMIC DNA]</scope>
    <source>
        <strain evidence="2 3">B7002</strain>
    </source>
</reference>
<feature type="non-terminal residue" evidence="2">
    <location>
        <position position="110"/>
    </location>
</feature>
<gene>
    <name evidence="2" type="ORF">HX797_27360</name>
</gene>
<sequence>APSNVVAAITPRTIGGAFTADNKVYDGTTSATVHGGLDSNTVVAGDDLNVTTNGLFADKNVGQGKAVSVLGSLTGADAGNYQFIAPSNGSVVAAITPRTIGGAFTADNKV</sequence>
<dbReference type="EMBL" id="JACAOZ010000039">
    <property type="protein sequence ID" value="NVZ59991.1"/>
    <property type="molecule type" value="Genomic_DNA"/>
</dbReference>
<comment type="caution">
    <text evidence="2">The sequence shown here is derived from an EMBL/GenBank/DDBJ whole genome shotgun (WGS) entry which is preliminary data.</text>
</comment>
<protein>
    <submittedName>
        <fullName evidence="2">Hemagglutination protein</fullName>
    </submittedName>
</protein>
<evidence type="ECO:0000313" key="2">
    <source>
        <dbReference type="EMBL" id="NVZ59991.1"/>
    </source>
</evidence>
<dbReference type="AlphaFoldDB" id="A0A7Y7RX27"/>
<dbReference type="Pfam" id="PF18657">
    <property type="entry name" value="YDG"/>
    <property type="match status" value="1"/>
</dbReference>
<dbReference type="InterPro" id="IPR041248">
    <property type="entry name" value="YDG"/>
</dbReference>
<proteinExistence type="predicted"/>
<dbReference type="RefSeq" id="WP_218172200.1">
    <property type="nucleotide sequence ID" value="NZ_JACAOZ010000039.1"/>
</dbReference>
<evidence type="ECO:0000313" key="3">
    <source>
        <dbReference type="Proteomes" id="UP000560470"/>
    </source>
</evidence>